<dbReference type="Proteomes" id="UP000472262">
    <property type="component" value="Unassembled WGS sequence"/>
</dbReference>
<evidence type="ECO:0000256" key="7">
    <source>
        <dbReference type="ARBA" id="ARBA00059365"/>
    </source>
</evidence>
<feature type="domain" description="GHMP kinase C-terminal" evidence="13">
    <location>
        <begin position="918"/>
        <end position="994"/>
    </location>
</feature>
<dbReference type="InterPro" id="IPR036554">
    <property type="entry name" value="GHMP_kinase_C_sf"/>
</dbReference>
<evidence type="ECO:0000259" key="13">
    <source>
        <dbReference type="Pfam" id="PF08544"/>
    </source>
</evidence>
<comment type="function">
    <text evidence="7">Takes part in the salvage pathway for reutilization of fucose from the degradation of oligosaccharides.</text>
</comment>
<dbReference type="InterPro" id="IPR052203">
    <property type="entry name" value="GHMP_Kinase-Related"/>
</dbReference>
<proteinExistence type="inferred from homology"/>
<evidence type="ECO:0000256" key="4">
    <source>
        <dbReference type="ARBA" id="ARBA00022840"/>
    </source>
</evidence>
<evidence type="ECO:0000256" key="8">
    <source>
        <dbReference type="ARBA" id="ARBA00066363"/>
    </source>
</evidence>
<keyword evidence="10" id="KW-0812">Transmembrane</keyword>
<accession>A0A672PDE3</accession>
<dbReference type="AlphaFoldDB" id="A0A672PDE3"/>
<dbReference type="InterPro" id="IPR006204">
    <property type="entry name" value="GHMP_kinase_N_dom"/>
</dbReference>
<evidence type="ECO:0000256" key="9">
    <source>
        <dbReference type="ARBA" id="ARBA00071656"/>
    </source>
</evidence>
<evidence type="ECO:0000256" key="6">
    <source>
        <dbReference type="ARBA" id="ARBA00052616"/>
    </source>
</evidence>
<dbReference type="Pfam" id="PF08544">
    <property type="entry name" value="GHMP_kinases_C"/>
    <property type="match status" value="1"/>
</dbReference>
<evidence type="ECO:0000256" key="3">
    <source>
        <dbReference type="ARBA" id="ARBA00022777"/>
    </source>
</evidence>
<gene>
    <name evidence="14" type="primary">LOC107559996</name>
</gene>
<dbReference type="GO" id="GO:0042352">
    <property type="term" value="P:GDP-L-fucose salvage"/>
    <property type="evidence" value="ECO:0007669"/>
    <property type="project" value="TreeGrafter"/>
</dbReference>
<feature type="transmembrane region" description="Helical" evidence="10">
    <location>
        <begin position="300"/>
        <end position="322"/>
    </location>
</feature>
<evidence type="ECO:0000313" key="14">
    <source>
        <dbReference type="Ensembl" id="ENSSGRP00000061407.1"/>
    </source>
</evidence>
<reference evidence="14" key="1">
    <citation type="submission" date="2025-08" db="UniProtKB">
        <authorList>
            <consortium name="Ensembl"/>
        </authorList>
    </citation>
    <scope>IDENTIFICATION</scope>
</reference>
<dbReference type="Pfam" id="PF07959">
    <property type="entry name" value="Fucose_pyrophosphorylase"/>
    <property type="match status" value="2"/>
</dbReference>
<feature type="domain" description="GDP-fucose pyrophosphorylase" evidence="12">
    <location>
        <begin position="77"/>
        <end position="304"/>
    </location>
</feature>
<dbReference type="InterPro" id="IPR020568">
    <property type="entry name" value="Ribosomal_Su5_D2-typ_SF"/>
</dbReference>
<keyword evidence="1" id="KW-0808">Transferase</keyword>
<evidence type="ECO:0000256" key="5">
    <source>
        <dbReference type="ARBA" id="ARBA00038121"/>
    </source>
</evidence>
<dbReference type="SUPFAM" id="SSF54211">
    <property type="entry name" value="Ribosomal protein S5 domain 2-like"/>
    <property type="match status" value="1"/>
</dbReference>
<dbReference type="InterPro" id="IPR012887">
    <property type="entry name" value="GDP_fucose_pyrophosphorylase"/>
</dbReference>
<evidence type="ECO:0000259" key="12">
    <source>
        <dbReference type="Pfam" id="PF07959"/>
    </source>
</evidence>
<keyword evidence="15" id="KW-1185">Reference proteome</keyword>
<keyword evidence="2" id="KW-0547">Nucleotide-binding</keyword>
<dbReference type="EC" id="2.7.1.52" evidence="8"/>
<evidence type="ECO:0000313" key="15">
    <source>
        <dbReference type="Proteomes" id="UP000472262"/>
    </source>
</evidence>
<feature type="domain" description="GHMP kinase N-terminal" evidence="11">
    <location>
        <begin position="764"/>
        <end position="841"/>
    </location>
</feature>
<comment type="catalytic activity">
    <reaction evidence="6">
        <text>L-fucose + ATP = beta-L-fucose 1-phosphate + ADP + H(+)</text>
        <dbReference type="Rhea" id="RHEA:13241"/>
        <dbReference type="ChEBI" id="CHEBI:2181"/>
        <dbReference type="ChEBI" id="CHEBI:15378"/>
        <dbReference type="ChEBI" id="CHEBI:30616"/>
        <dbReference type="ChEBI" id="CHEBI:57268"/>
        <dbReference type="ChEBI" id="CHEBI:456216"/>
        <dbReference type="EC" id="2.7.1.52"/>
    </reaction>
</comment>
<dbReference type="GO" id="GO:0005524">
    <property type="term" value="F:ATP binding"/>
    <property type="evidence" value="ECO:0007669"/>
    <property type="project" value="UniProtKB-KW"/>
</dbReference>
<evidence type="ECO:0000256" key="1">
    <source>
        <dbReference type="ARBA" id="ARBA00022679"/>
    </source>
</evidence>
<evidence type="ECO:0000256" key="2">
    <source>
        <dbReference type="ARBA" id="ARBA00022741"/>
    </source>
</evidence>
<feature type="domain" description="GDP-fucose pyrophosphorylase" evidence="12">
    <location>
        <begin position="327"/>
        <end position="440"/>
    </location>
</feature>
<dbReference type="Gene3D" id="3.30.230.120">
    <property type="match status" value="1"/>
</dbReference>
<dbReference type="Pfam" id="PF00288">
    <property type="entry name" value="GHMP_kinases_N"/>
    <property type="match status" value="1"/>
</dbReference>
<sequence>RMADKGLLKWTVIVLTCQHRDSVYAFQRELEVRQKRGVLPEDALLLTVPDPHARLGSGGATLNALLVAAEHLSARAGYSGRDFPWDGCSRAFCWMPVQRSDAVEGAVCCLDLLLDCLSTKICAGSPPGVWVCSTDVILNIPTRQLISWDGFSGVRVVALPGDVSFAVNHGVYLTDAEVLCNIIYKGSKEKISCAALPDGKVPLVSGPVFFSRTVAEKLLQTHVTSPLDGCTYLGMDSGAPPLEISLFLDILLCLCSDLTEHEFINGERTGCSSPSGPQGAVVRSGRAVLWRTLRGPSISMCTVSLFFLGKLFFLLFFCPLLITCLNNTVIKMCQCQLQGPVQVHSGCLLSGLDLTSSCIQRLPLSSDIIIQGHRVMLGELKLRVFTAFGAHDNLEVNLEPVTFHFLYNFENNINKKMYYLWGPERTEPCCLLDARLFPVFMPHSGPVGLEGVCWLLGGAGGLDSWREAWRLSLRDILILTDQQRELRWRENLFFSVGRRRAVDTLQGHMNLSLQPFFRAAALAGQQEELLQVLDSVAAGSSGDLGVAARCLACIADVLGCLAGEGKGGLRSGPAANPSWAPAFKLLEEGNLPAGVQGLANQRKHWLSRPDLLVRAARHYEGAGQILLRKAVMSAREFVFIGQGEMPPMGEWQEVECPARLDLSGGWSDTPPIAFEHGGLVVNVAIKVDGKRPIGAGVRRIPEPHLLLVSSSGKPACSISTETLCEDLTDLEDYCQPHAPGALLKAVCVCSELVCVSSPVSLKEQLLQRWGGGLEIHSWSSLPHGSGLGTSSILAGAALAAVYRCTGRSYDTNSLIHDVLYLEQILTTGGGWQDQVGGLFGGVKLARSAAQLPLRVEVEQLSLSQDFLSVLQQHLLLVYTGKTRLARNLLQDVVRSWYARLPSIVQNAEQLVTNAEECAEACRDESLLRLGRCMNTYWQQKKLMAPGCEPAAVRSMMNALQPLSLGQSLAGAGGGGFLFLLAREPQQKEAVREILTNIQGIGSFGVHSVELDMDGISIIQKSSEHPELQQMT</sequence>
<evidence type="ECO:0000256" key="10">
    <source>
        <dbReference type="SAM" id="Phobius"/>
    </source>
</evidence>
<evidence type="ECO:0000259" key="11">
    <source>
        <dbReference type="Pfam" id="PF00288"/>
    </source>
</evidence>
<dbReference type="PRINTS" id="PR00959">
    <property type="entry name" value="MEVGALKINASE"/>
</dbReference>
<dbReference type="SUPFAM" id="SSF55060">
    <property type="entry name" value="GHMP Kinase, C-terminal domain"/>
    <property type="match status" value="1"/>
</dbReference>
<dbReference type="Ensembl" id="ENSSGRT00000065512.1">
    <property type="protein sequence ID" value="ENSSGRP00000061407.1"/>
    <property type="gene ID" value="ENSSGRG00000031631.1"/>
</dbReference>
<keyword evidence="10" id="KW-0472">Membrane</keyword>
<keyword evidence="10" id="KW-1133">Transmembrane helix</keyword>
<dbReference type="GO" id="GO:0050201">
    <property type="term" value="F:fucokinase activity"/>
    <property type="evidence" value="ECO:0007669"/>
    <property type="project" value="UniProtKB-EC"/>
</dbReference>
<comment type="similarity">
    <text evidence="5">Belongs to the GHMP kinase family.</text>
</comment>
<reference evidence="14" key="2">
    <citation type="submission" date="2025-09" db="UniProtKB">
        <authorList>
            <consortium name="Ensembl"/>
        </authorList>
    </citation>
    <scope>IDENTIFICATION</scope>
</reference>
<keyword evidence="4" id="KW-0067">ATP-binding</keyword>
<protein>
    <recommendedName>
        <fullName evidence="9">L-fucose kinase</fullName>
        <ecNumber evidence="8">2.7.1.52</ecNumber>
    </recommendedName>
</protein>
<dbReference type="PANTHER" id="PTHR32463:SF0">
    <property type="entry name" value="L-FUCOSE KINASE"/>
    <property type="match status" value="1"/>
</dbReference>
<dbReference type="InterPro" id="IPR013750">
    <property type="entry name" value="GHMP_kinase_C_dom"/>
</dbReference>
<organism evidence="14 15">
    <name type="scientific">Sinocyclocheilus grahami</name>
    <name type="common">Dianchi golden-line fish</name>
    <name type="synonym">Barbus grahami</name>
    <dbReference type="NCBI Taxonomy" id="75366"/>
    <lineage>
        <taxon>Eukaryota</taxon>
        <taxon>Metazoa</taxon>
        <taxon>Chordata</taxon>
        <taxon>Craniata</taxon>
        <taxon>Vertebrata</taxon>
        <taxon>Euteleostomi</taxon>
        <taxon>Actinopterygii</taxon>
        <taxon>Neopterygii</taxon>
        <taxon>Teleostei</taxon>
        <taxon>Ostariophysi</taxon>
        <taxon>Cypriniformes</taxon>
        <taxon>Cyprinidae</taxon>
        <taxon>Cyprininae</taxon>
        <taxon>Sinocyclocheilus</taxon>
    </lineage>
</organism>
<name>A0A672PDE3_SINGR</name>
<keyword evidence="3" id="KW-0418">Kinase</keyword>
<dbReference type="PANTHER" id="PTHR32463">
    <property type="entry name" value="L-FUCOSE KINASE"/>
    <property type="match status" value="1"/>
</dbReference>
<dbReference type="FunFam" id="3.30.230.120:FF:000001">
    <property type="entry name" value="L-fucose kinase"/>
    <property type="match status" value="1"/>
</dbReference>